<dbReference type="InterPro" id="IPR035959">
    <property type="entry name" value="RutC-like_sf"/>
</dbReference>
<sequence>MRIYSSIFMIKQKVEKIFNHRLLLWMISFCSCLLGCGFASPLSNRAVRSSEVYSTSEFGFSQGIVTYSPRTIYLSGIVAWDQKRRLPEPDNFETQTTLIFENLKLLLKSEGASLDDVLRLEVFIVGIDPVKLSAYSKIAAKNFNSGHKPASTVVGVEALARKELMIEIQATASIR</sequence>
<accession>A0A1D7V0Y9</accession>
<keyword evidence="3" id="KW-1185">Reference proteome</keyword>
<dbReference type="Gene3D" id="3.30.1330.40">
    <property type="entry name" value="RutC-like"/>
    <property type="match status" value="1"/>
</dbReference>
<dbReference type="AlphaFoldDB" id="A0A1D7V0Y9"/>
<reference evidence="2 3" key="1">
    <citation type="submission" date="2016-04" db="EMBL/GenBank/DDBJ databases">
        <title>Complete genome seqeunce of Leptospira alstonii serovar Room22.</title>
        <authorList>
            <person name="Nally J.E."/>
            <person name="Bayles D.O."/>
            <person name="Hurley D."/>
            <person name="Fanning S."/>
            <person name="McMahon B.J."/>
            <person name="Arent Z."/>
        </authorList>
    </citation>
    <scope>NUCLEOTIDE SEQUENCE [LARGE SCALE GENOMIC DNA]</scope>
    <source>
        <strain evidence="2 3">GWTS #1</strain>
    </source>
</reference>
<dbReference type="GO" id="GO:0005829">
    <property type="term" value="C:cytosol"/>
    <property type="evidence" value="ECO:0007669"/>
    <property type="project" value="TreeGrafter"/>
</dbReference>
<evidence type="ECO:0000313" key="2">
    <source>
        <dbReference type="EMBL" id="AOP35508.1"/>
    </source>
</evidence>
<dbReference type="PROSITE" id="PS51257">
    <property type="entry name" value="PROKAR_LIPOPROTEIN"/>
    <property type="match status" value="1"/>
</dbReference>
<dbReference type="Pfam" id="PF01042">
    <property type="entry name" value="Ribonuc_L-PSP"/>
    <property type="match status" value="1"/>
</dbReference>
<dbReference type="EMBL" id="CP015217">
    <property type="protein sequence ID" value="AOP35508.1"/>
    <property type="molecule type" value="Genomic_DNA"/>
</dbReference>
<evidence type="ECO:0000313" key="3">
    <source>
        <dbReference type="Proteomes" id="UP000094197"/>
    </source>
</evidence>
<evidence type="ECO:0000256" key="1">
    <source>
        <dbReference type="ARBA" id="ARBA00010552"/>
    </source>
</evidence>
<dbReference type="GO" id="GO:0019239">
    <property type="term" value="F:deaminase activity"/>
    <property type="evidence" value="ECO:0007669"/>
    <property type="project" value="TreeGrafter"/>
</dbReference>
<evidence type="ECO:0008006" key="4">
    <source>
        <dbReference type="Google" id="ProtNLM"/>
    </source>
</evidence>
<dbReference type="PANTHER" id="PTHR11803:SF58">
    <property type="entry name" value="PROTEIN HMF1-RELATED"/>
    <property type="match status" value="1"/>
</dbReference>
<comment type="similarity">
    <text evidence="1">Belongs to the RutC family.</text>
</comment>
<dbReference type="SUPFAM" id="SSF55298">
    <property type="entry name" value="YjgF-like"/>
    <property type="match status" value="1"/>
</dbReference>
<dbReference type="InterPro" id="IPR006175">
    <property type="entry name" value="YjgF/YER057c/UK114"/>
</dbReference>
<dbReference type="Proteomes" id="UP000094197">
    <property type="component" value="Chromosome 1"/>
</dbReference>
<dbReference type="PANTHER" id="PTHR11803">
    <property type="entry name" value="2-IMINOBUTANOATE/2-IMINOPROPANOATE DEAMINASE RIDA"/>
    <property type="match status" value="1"/>
</dbReference>
<proteinExistence type="inferred from homology"/>
<gene>
    <name evidence="2" type="ORF">A0128_17680</name>
</gene>
<protein>
    <recommendedName>
        <fullName evidence="4">Enamine deaminase RidA</fullName>
    </recommendedName>
</protein>
<name>A0A1D7V0Y9_9LEPT</name>
<dbReference type="KEGG" id="laj:A0128_17680"/>
<dbReference type="CDD" id="cd00448">
    <property type="entry name" value="YjgF_YER057c_UK114_family"/>
    <property type="match status" value="1"/>
</dbReference>
<dbReference type="OrthoDB" id="9803101at2"/>
<organism evidence="2 3">
    <name type="scientific">Leptospira tipperaryensis</name>
    <dbReference type="NCBI Taxonomy" id="2564040"/>
    <lineage>
        <taxon>Bacteria</taxon>
        <taxon>Pseudomonadati</taxon>
        <taxon>Spirochaetota</taxon>
        <taxon>Spirochaetia</taxon>
        <taxon>Leptospirales</taxon>
        <taxon>Leptospiraceae</taxon>
        <taxon>Leptospira</taxon>
    </lineage>
</organism>